<keyword evidence="3" id="KW-1185">Reference proteome</keyword>
<organism evidence="2 3">
    <name type="scientific">Caerostris extrusa</name>
    <name type="common">Bark spider</name>
    <name type="synonym">Caerostris bankana</name>
    <dbReference type="NCBI Taxonomy" id="172846"/>
    <lineage>
        <taxon>Eukaryota</taxon>
        <taxon>Metazoa</taxon>
        <taxon>Ecdysozoa</taxon>
        <taxon>Arthropoda</taxon>
        <taxon>Chelicerata</taxon>
        <taxon>Arachnida</taxon>
        <taxon>Araneae</taxon>
        <taxon>Araneomorphae</taxon>
        <taxon>Entelegynae</taxon>
        <taxon>Araneoidea</taxon>
        <taxon>Araneidae</taxon>
        <taxon>Caerostris</taxon>
    </lineage>
</organism>
<dbReference type="AlphaFoldDB" id="A0AAV4R8R1"/>
<reference evidence="2 3" key="1">
    <citation type="submission" date="2021-06" db="EMBL/GenBank/DDBJ databases">
        <title>Caerostris extrusa draft genome.</title>
        <authorList>
            <person name="Kono N."/>
            <person name="Arakawa K."/>
        </authorList>
    </citation>
    <scope>NUCLEOTIDE SEQUENCE [LARGE SCALE GENOMIC DNA]</scope>
</reference>
<evidence type="ECO:0000256" key="1">
    <source>
        <dbReference type="SAM" id="MobiDB-lite"/>
    </source>
</evidence>
<evidence type="ECO:0000313" key="2">
    <source>
        <dbReference type="EMBL" id="GIY16787.1"/>
    </source>
</evidence>
<comment type="caution">
    <text evidence="2">The sequence shown here is derived from an EMBL/GenBank/DDBJ whole genome shotgun (WGS) entry which is preliminary data.</text>
</comment>
<feature type="compositionally biased region" description="Polar residues" evidence="1">
    <location>
        <begin position="52"/>
        <end position="73"/>
    </location>
</feature>
<accession>A0AAV4R8R1</accession>
<evidence type="ECO:0000313" key="3">
    <source>
        <dbReference type="Proteomes" id="UP001054945"/>
    </source>
</evidence>
<protein>
    <submittedName>
        <fullName evidence="2">Uncharacterized protein</fullName>
    </submittedName>
</protein>
<proteinExistence type="predicted"/>
<feature type="region of interest" description="Disordered" evidence="1">
    <location>
        <begin position="51"/>
        <end position="73"/>
    </location>
</feature>
<gene>
    <name evidence="2" type="ORF">CEXT_206851</name>
</gene>
<sequence>MVKSPPTLLELAPRIYYSTMHPLDQMGKVLKKNQQTTMLLKNNQVHFLEGGENSTRCSKSQNGAPRSASPCGQSIRESVAERFIPNGEVEEGNQPETGRFGNGLEIRYL</sequence>
<name>A0AAV4R8R1_CAEEX</name>
<dbReference type="EMBL" id="BPLR01007414">
    <property type="protein sequence ID" value="GIY16787.1"/>
    <property type="molecule type" value="Genomic_DNA"/>
</dbReference>
<dbReference type="Proteomes" id="UP001054945">
    <property type="component" value="Unassembled WGS sequence"/>
</dbReference>